<evidence type="ECO:0000313" key="2">
    <source>
        <dbReference type="EMBL" id="BBU80027.1"/>
    </source>
</evidence>
<organism evidence="2 3">
    <name type="scientific">Escherichia coli</name>
    <dbReference type="NCBI Taxonomy" id="562"/>
    <lineage>
        <taxon>Bacteria</taxon>
        <taxon>Pseudomonadati</taxon>
        <taxon>Pseudomonadota</taxon>
        <taxon>Gammaproteobacteria</taxon>
        <taxon>Enterobacterales</taxon>
        <taxon>Enterobacteriaceae</taxon>
        <taxon>Escherichia</taxon>
    </lineage>
</organism>
<sequence>MTNPLLTPFELPPFSKILPEHVVPAVTKALNDCRENVERVVAQGAPYTWENLCQPLAEVDDVLGRIFSPVSHLNSVKNSPELREAYEQTLPLLSEYSTWVGQHEGLYKAYRDLRDGDHYATLNTAQKKAVDNALRDFELSGIGLPKETRCSGHSSVTAKLPLVFLNWAISTATTSSMRRWAGPNSLPTKRSWRGCQKARWLRQKPRPKRKSWKVIC</sequence>
<feature type="domain" description="Oligopeptidase A N-terminal" evidence="1">
    <location>
        <begin position="28"/>
        <end position="149"/>
    </location>
</feature>
<dbReference type="PANTHER" id="PTHR11804">
    <property type="entry name" value="PROTEASE M3 THIMET OLIGOPEPTIDASE-RELATED"/>
    <property type="match status" value="1"/>
</dbReference>
<dbReference type="GO" id="GO:0006518">
    <property type="term" value="P:peptide metabolic process"/>
    <property type="evidence" value="ECO:0007669"/>
    <property type="project" value="TreeGrafter"/>
</dbReference>
<dbReference type="Proteomes" id="UP000467488">
    <property type="component" value="Chromosome"/>
</dbReference>
<accession>A0A8S0FFE8</accession>
<evidence type="ECO:0000313" key="3">
    <source>
        <dbReference type="Proteomes" id="UP000467488"/>
    </source>
</evidence>
<dbReference type="AlphaFoldDB" id="A0A8S0FFE8"/>
<reference evidence="2 3" key="1">
    <citation type="submission" date="2020-01" db="EMBL/GenBank/DDBJ databases">
        <title>Dynamics of blaIMP-6 dissemination in carbapenem resistant Enterobacteriacea isolated from regional surveillance in Osaka, Japan.</title>
        <authorList>
            <person name="Abe R."/>
            <person name="Akeda Y."/>
            <person name="Sugawara Y."/>
            <person name="Yamamoto N."/>
            <person name="Tomono K."/>
            <person name="Takeuchi D."/>
            <person name="Kawahara R."/>
            <person name="Hamada S."/>
        </authorList>
    </citation>
    <scope>NUCLEOTIDE SEQUENCE [LARGE SCALE GENOMIC DNA]</scope>
    <source>
        <strain evidence="2 3">E300</strain>
    </source>
</reference>
<dbReference type="EMBL" id="AP022360">
    <property type="protein sequence ID" value="BBU80027.1"/>
    <property type="molecule type" value="Genomic_DNA"/>
</dbReference>
<dbReference type="GO" id="GO:0006508">
    <property type="term" value="P:proteolysis"/>
    <property type="evidence" value="ECO:0007669"/>
    <property type="project" value="InterPro"/>
</dbReference>
<dbReference type="Pfam" id="PF19310">
    <property type="entry name" value="TOP_N"/>
    <property type="match status" value="1"/>
</dbReference>
<dbReference type="InterPro" id="IPR045666">
    <property type="entry name" value="OpdA_N"/>
</dbReference>
<evidence type="ECO:0000259" key="1">
    <source>
        <dbReference type="Pfam" id="PF19310"/>
    </source>
</evidence>
<dbReference type="Gene3D" id="1.10.1370.40">
    <property type="match status" value="1"/>
</dbReference>
<dbReference type="PANTHER" id="PTHR11804:SF84">
    <property type="entry name" value="SACCHAROLYSIN"/>
    <property type="match status" value="1"/>
</dbReference>
<dbReference type="GO" id="GO:0004222">
    <property type="term" value="F:metalloendopeptidase activity"/>
    <property type="evidence" value="ECO:0007669"/>
    <property type="project" value="InterPro"/>
</dbReference>
<dbReference type="InterPro" id="IPR045090">
    <property type="entry name" value="Pept_M3A_M3B"/>
</dbReference>
<dbReference type="SUPFAM" id="SSF55486">
    <property type="entry name" value="Metalloproteases ('zincins'), catalytic domain"/>
    <property type="match status" value="1"/>
</dbReference>
<gene>
    <name evidence="2" type="ORF">EIMP300_14270</name>
</gene>
<name>A0A8S0FFE8_ECOLX</name>
<proteinExistence type="predicted"/>
<protein>
    <recommendedName>
        <fullName evidence="1">Oligopeptidase A N-terminal domain-containing protein</fullName>
    </recommendedName>
</protein>